<feature type="compositionally biased region" description="Polar residues" evidence="2">
    <location>
        <begin position="391"/>
        <end position="403"/>
    </location>
</feature>
<protein>
    <submittedName>
        <fullName evidence="6">Concanavalin A-like lectin/glucanase domain-containing protein</fullName>
    </submittedName>
</protein>
<gene>
    <name evidence="6" type="ORF">B0T18DRAFT_167028</name>
</gene>
<dbReference type="InterPro" id="IPR013320">
    <property type="entry name" value="ConA-like_dom_sf"/>
</dbReference>
<dbReference type="AlphaFoldDB" id="A0AA40ENI4"/>
<dbReference type="InterPro" id="IPR035971">
    <property type="entry name" value="CBD_sf"/>
</dbReference>
<organism evidence="6 7">
    <name type="scientific">Schizothecium vesticola</name>
    <dbReference type="NCBI Taxonomy" id="314040"/>
    <lineage>
        <taxon>Eukaryota</taxon>
        <taxon>Fungi</taxon>
        <taxon>Dikarya</taxon>
        <taxon>Ascomycota</taxon>
        <taxon>Pezizomycotina</taxon>
        <taxon>Sordariomycetes</taxon>
        <taxon>Sordariomycetidae</taxon>
        <taxon>Sordariales</taxon>
        <taxon>Schizotheciaceae</taxon>
        <taxon>Schizothecium</taxon>
    </lineage>
</organism>
<feature type="domain" description="GH16" evidence="5">
    <location>
        <begin position="95"/>
        <end position="341"/>
    </location>
</feature>
<dbReference type="CDD" id="cd00413">
    <property type="entry name" value="Glyco_hydrolase_16"/>
    <property type="match status" value="1"/>
</dbReference>
<reference evidence="6" key="1">
    <citation type="submission" date="2023-06" db="EMBL/GenBank/DDBJ databases">
        <title>Genome-scale phylogeny and comparative genomics of the fungal order Sordariales.</title>
        <authorList>
            <consortium name="Lawrence Berkeley National Laboratory"/>
            <person name="Hensen N."/>
            <person name="Bonometti L."/>
            <person name="Westerberg I."/>
            <person name="Brannstrom I.O."/>
            <person name="Guillou S."/>
            <person name="Cros-Aarteil S."/>
            <person name="Calhoun S."/>
            <person name="Haridas S."/>
            <person name="Kuo A."/>
            <person name="Mondo S."/>
            <person name="Pangilinan J."/>
            <person name="Riley R."/>
            <person name="LaButti K."/>
            <person name="Andreopoulos B."/>
            <person name="Lipzen A."/>
            <person name="Chen C."/>
            <person name="Yanf M."/>
            <person name="Daum C."/>
            <person name="Ng V."/>
            <person name="Clum A."/>
            <person name="Steindorff A."/>
            <person name="Ohm R."/>
            <person name="Martin F."/>
            <person name="Silar P."/>
            <person name="Natvig D."/>
            <person name="Lalanne C."/>
            <person name="Gautier V."/>
            <person name="Ament-velasquez S.L."/>
            <person name="Kruys A."/>
            <person name="Hutchinson M.I."/>
            <person name="Powell A.J."/>
            <person name="Barry K."/>
            <person name="Miller A.N."/>
            <person name="Grigoriev I.V."/>
            <person name="Debuchy R."/>
            <person name="Gladieux P."/>
            <person name="Thoren M.H."/>
            <person name="Johannesson H."/>
        </authorList>
    </citation>
    <scope>NUCLEOTIDE SEQUENCE</scope>
    <source>
        <strain evidence="6">SMH3187-1</strain>
    </source>
</reference>
<dbReference type="InterPro" id="IPR000757">
    <property type="entry name" value="Beta-glucanase-like"/>
</dbReference>
<dbReference type="SUPFAM" id="SSF57180">
    <property type="entry name" value="Cellulose-binding domain"/>
    <property type="match status" value="1"/>
</dbReference>
<keyword evidence="7" id="KW-1185">Reference proteome</keyword>
<accession>A0AA40ENI4</accession>
<keyword evidence="1 3" id="KW-0732">Signal</keyword>
<evidence type="ECO:0000256" key="3">
    <source>
        <dbReference type="SAM" id="SignalP"/>
    </source>
</evidence>
<dbReference type="GO" id="GO:0004553">
    <property type="term" value="F:hydrolase activity, hydrolyzing O-glycosyl compounds"/>
    <property type="evidence" value="ECO:0007669"/>
    <property type="project" value="InterPro"/>
</dbReference>
<evidence type="ECO:0000259" key="5">
    <source>
        <dbReference type="PROSITE" id="PS51762"/>
    </source>
</evidence>
<dbReference type="SMART" id="SM00236">
    <property type="entry name" value="fCBD"/>
    <property type="match status" value="1"/>
</dbReference>
<dbReference type="Gene3D" id="2.60.120.200">
    <property type="match status" value="1"/>
</dbReference>
<evidence type="ECO:0000259" key="4">
    <source>
        <dbReference type="PROSITE" id="PS51164"/>
    </source>
</evidence>
<feature type="region of interest" description="Disordered" evidence="2">
    <location>
        <begin position="368"/>
        <end position="449"/>
    </location>
</feature>
<dbReference type="PROSITE" id="PS51164">
    <property type="entry name" value="CBM1_2"/>
    <property type="match status" value="1"/>
</dbReference>
<dbReference type="Pfam" id="PF00734">
    <property type="entry name" value="CBM_1"/>
    <property type="match status" value="1"/>
</dbReference>
<evidence type="ECO:0000313" key="6">
    <source>
        <dbReference type="EMBL" id="KAK0742596.1"/>
    </source>
</evidence>
<evidence type="ECO:0000313" key="7">
    <source>
        <dbReference type="Proteomes" id="UP001172155"/>
    </source>
</evidence>
<evidence type="ECO:0000256" key="1">
    <source>
        <dbReference type="ARBA" id="ARBA00022729"/>
    </source>
</evidence>
<name>A0AA40ENI4_9PEZI</name>
<feature type="compositionally biased region" description="Low complexity" evidence="2">
    <location>
        <begin position="405"/>
        <end position="443"/>
    </location>
</feature>
<dbReference type="PROSITE" id="PS51762">
    <property type="entry name" value="GH16_2"/>
    <property type="match status" value="1"/>
</dbReference>
<proteinExistence type="predicted"/>
<dbReference type="GO" id="GO:0005975">
    <property type="term" value="P:carbohydrate metabolic process"/>
    <property type="evidence" value="ECO:0007669"/>
    <property type="project" value="InterPro"/>
</dbReference>
<feature type="domain" description="CBM1" evidence="4">
    <location>
        <begin position="453"/>
        <end position="489"/>
    </location>
</feature>
<dbReference type="PANTHER" id="PTHR38121">
    <property type="entry name" value="GH16 DOMAIN-CONTAINING PROTEIN"/>
    <property type="match status" value="1"/>
</dbReference>
<dbReference type="PANTHER" id="PTHR38121:SF4">
    <property type="entry name" value="GH16 DOMAIN-CONTAINING PROTEIN-RELATED"/>
    <property type="match status" value="1"/>
</dbReference>
<dbReference type="EMBL" id="JAUKUD010000005">
    <property type="protein sequence ID" value="KAK0742596.1"/>
    <property type="molecule type" value="Genomic_DNA"/>
</dbReference>
<dbReference type="Pfam" id="PF00722">
    <property type="entry name" value="Glyco_hydro_16"/>
    <property type="match status" value="1"/>
</dbReference>
<dbReference type="Proteomes" id="UP001172155">
    <property type="component" value="Unassembled WGS sequence"/>
</dbReference>
<sequence>MPSHPGLTLLAAVASLITTTYGAFPLTSDSNCGCYKTNATKSNYFGHHKFWDFRSLHEHAKVPPPLDTFEGNERADATSPFFGGGQAWAATWAMQNWNNTELLQLKNTYVNDATIKMVNSFNNIYIESSHNETAGQAHNATGPWLNGTAPWLNGTASPGLTFMTMRTVRHDNFQSSAEFESRSAGYQFLSIRMYARTKGARGAVTAMFTYRAPPTPHNMALVQEADLEIRTNDPPTYVSYTNQPAWNSTGDIPEATRNVSLPSGRRWSDWAHYRMDWTPGSTTWFVNGQQHSSISFQAPRDPAHVMFNSWSDGGSWSGHMRPREEAYLQIQWIEIVYNNTDTGRERPGKCVNVCSIDETTELGTPVLITGDSQSQQPVSQPPFPQQPRPSTTLGRPPTSQGRPPTSRTSQTRTTSTQSKTSTTKSTTSQTKTTSQSRSQTSSTLRPTAGVGGCTSKKYDQCDGKNWAGCKVCVSGTTCKFQNDYYSQCV</sequence>
<feature type="signal peptide" evidence="3">
    <location>
        <begin position="1"/>
        <end position="22"/>
    </location>
</feature>
<evidence type="ECO:0000256" key="2">
    <source>
        <dbReference type="SAM" id="MobiDB-lite"/>
    </source>
</evidence>
<dbReference type="SUPFAM" id="SSF49899">
    <property type="entry name" value="Concanavalin A-like lectins/glucanases"/>
    <property type="match status" value="1"/>
</dbReference>
<comment type="caution">
    <text evidence="6">The sequence shown here is derived from an EMBL/GenBank/DDBJ whole genome shotgun (WGS) entry which is preliminary data.</text>
</comment>
<dbReference type="GO" id="GO:0030248">
    <property type="term" value="F:cellulose binding"/>
    <property type="evidence" value="ECO:0007669"/>
    <property type="project" value="InterPro"/>
</dbReference>
<dbReference type="InterPro" id="IPR000254">
    <property type="entry name" value="CBD"/>
</dbReference>
<feature type="chain" id="PRO_5041320606" evidence="3">
    <location>
        <begin position="23"/>
        <end position="489"/>
    </location>
</feature>
<dbReference type="GO" id="GO:0005576">
    <property type="term" value="C:extracellular region"/>
    <property type="evidence" value="ECO:0007669"/>
    <property type="project" value="InterPro"/>
</dbReference>